<protein>
    <submittedName>
        <fullName evidence="1">Uncharacterized protein</fullName>
    </submittedName>
</protein>
<dbReference type="EMBL" id="KN605032">
    <property type="protein sequence ID" value="KHJ79429.1"/>
    <property type="molecule type" value="Genomic_DNA"/>
</dbReference>
<keyword evidence="2" id="KW-1185">Reference proteome</keyword>
<dbReference type="AlphaFoldDB" id="A0A0B1S3C2"/>
<evidence type="ECO:0000313" key="1">
    <source>
        <dbReference type="EMBL" id="KHJ79429.1"/>
    </source>
</evidence>
<evidence type="ECO:0000313" key="2">
    <source>
        <dbReference type="Proteomes" id="UP000053660"/>
    </source>
</evidence>
<organism evidence="1 2">
    <name type="scientific">Oesophagostomum dentatum</name>
    <name type="common">Nodular worm</name>
    <dbReference type="NCBI Taxonomy" id="61180"/>
    <lineage>
        <taxon>Eukaryota</taxon>
        <taxon>Metazoa</taxon>
        <taxon>Ecdysozoa</taxon>
        <taxon>Nematoda</taxon>
        <taxon>Chromadorea</taxon>
        <taxon>Rhabditida</taxon>
        <taxon>Rhabditina</taxon>
        <taxon>Rhabditomorpha</taxon>
        <taxon>Strongyloidea</taxon>
        <taxon>Strongylidae</taxon>
        <taxon>Oesophagostomum</taxon>
    </lineage>
</organism>
<reference evidence="1 2" key="1">
    <citation type="submission" date="2014-03" db="EMBL/GenBank/DDBJ databases">
        <title>Draft genome of the hookworm Oesophagostomum dentatum.</title>
        <authorList>
            <person name="Mitreva M."/>
        </authorList>
    </citation>
    <scope>NUCLEOTIDE SEQUENCE [LARGE SCALE GENOMIC DNA]</scope>
    <source>
        <strain evidence="1 2">OD-Hann</strain>
    </source>
</reference>
<dbReference type="Proteomes" id="UP000053660">
    <property type="component" value="Unassembled WGS sequence"/>
</dbReference>
<gene>
    <name evidence="1" type="ORF">OESDEN_20925</name>
</gene>
<proteinExistence type="predicted"/>
<name>A0A0B1S3C2_OESDE</name>
<sequence length="64" mass="7375">MEPNRNMCTFVFFSLKLNYLCKGKSKRGSFGEMPAEGPQVKQKREKIRFTNPTCVALNNLNFLT</sequence>
<accession>A0A0B1S3C2</accession>